<sequence length="215" mass="23387">MIEHIVVGAIETNCWIYTWDESGDSAVIDPGADPELIVARLKRLNLRPRYILLTHGHFDHIAALPELARAFPGKEPPVIAIHQEDAKYLGPEAYQVHVESFTIAAGNADYIDALWQDMPAADVLLAEGANIGPFKTLHLPGHTQGSVGFLDEKAKVLFSGDTLFKAGWGRTDLPGGSWPQIQQSLRRLFTLDGSIRVYAGHGPSTTIASEQGGLL</sequence>
<dbReference type="EMBL" id="CP001843">
    <property type="protein sequence ID" value="AEF83670.1"/>
    <property type="molecule type" value="Genomic_DNA"/>
</dbReference>
<comment type="cofactor">
    <cofactor evidence="1">
        <name>Zn(2+)</name>
        <dbReference type="ChEBI" id="CHEBI:29105"/>
    </cofactor>
</comment>
<dbReference type="CDD" id="cd06262">
    <property type="entry name" value="metallo-hydrolase-like_MBL-fold"/>
    <property type="match status" value="1"/>
</dbReference>
<evidence type="ECO:0000313" key="6">
    <source>
        <dbReference type="EMBL" id="AEF83670.1"/>
    </source>
</evidence>
<evidence type="ECO:0000256" key="2">
    <source>
        <dbReference type="ARBA" id="ARBA00022723"/>
    </source>
</evidence>
<dbReference type="AlphaFoldDB" id="F5YIB3"/>
<accession>F5YIB3</accession>
<dbReference type="GO" id="GO:0046872">
    <property type="term" value="F:metal ion binding"/>
    <property type="evidence" value="ECO:0007669"/>
    <property type="project" value="UniProtKB-KW"/>
</dbReference>
<keyword evidence="2" id="KW-0479">Metal-binding</keyword>
<evidence type="ECO:0000313" key="7">
    <source>
        <dbReference type="Proteomes" id="UP000009223"/>
    </source>
</evidence>
<protein>
    <submittedName>
        <fullName evidence="6">Hydrolase</fullName>
    </submittedName>
</protein>
<dbReference type="eggNOG" id="COG0491">
    <property type="taxonomic scope" value="Bacteria"/>
</dbReference>
<proteinExistence type="predicted"/>
<evidence type="ECO:0000256" key="4">
    <source>
        <dbReference type="ARBA" id="ARBA00022833"/>
    </source>
</evidence>
<keyword evidence="3 6" id="KW-0378">Hydrolase</keyword>
<dbReference type="KEGG" id="tpi:TREPR_3562"/>
<dbReference type="InterPro" id="IPR051453">
    <property type="entry name" value="MBL_Glyoxalase_II"/>
</dbReference>
<dbReference type="RefSeq" id="WP_015706736.1">
    <property type="nucleotide sequence ID" value="NC_015578.1"/>
</dbReference>
<dbReference type="SMART" id="SM00849">
    <property type="entry name" value="Lactamase_B"/>
    <property type="match status" value="1"/>
</dbReference>
<dbReference type="Gene3D" id="3.60.15.10">
    <property type="entry name" value="Ribonuclease Z/Hydroxyacylglutathione hydrolase-like"/>
    <property type="match status" value="1"/>
</dbReference>
<dbReference type="HOGENOM" id="CLU_030571_5_0_12"/>
<dbReference type="PANTHER" id="PTHR46233">
    <property type="entry name" value="HYDROXYACYLGLUTATHIONE HYDROLASE GLOC"/>
    <property type="match status" value="1"/>
</dbReference>
<evidence type="ECO:0000256" key="1">
    <source>
        <dbReference type="ARBA" id="ARBA00001947"/>
    </source>
</evidence>
<dbReference type="OrthoDB" id="9802248at2"/>
<feature type="domain" description="Metallo-beta-lactamase" evidence="5">
    <location>
        <begin position="11"/>
        <end position="201"/>
    </location>
</feature>
<keyword evidence="7" id="KW-1185">Reference proteome</keyword>
<evidence type="ECO:0000259" key="5">
    <source>
        <dbReference type="SMART" id="SM00849"/>
    </source>
</evidence>
<dbReference type="STRING" id="545694.TREPR_3562"/>
<organism evidence="6 7">
    <name type="scientific">Treponema primitia (strain ATCC BAA-887 / DSM 12427 / ZAS-2)</name>
    <dbReference type="NCBI Taxonomy" id="545694"/>
    <lineage>
        <taxon>Bacteria</taxon>
        <taxon>Pseudomonadati</taxon>
        <taxon>Spirochaetota</taxon>
        <taxon>Spirochaetia</taxon>
        <taxon>Spirochaetales</taxon>
        <taxon>Treponemataceae</taxon>
        <taxon>Treponema</taxon>
    </lineage>
</organism>
<dbReference type="InterPro" id="IPR036866">
    <property type="entry name" value="RibonucZ/Hydroxyglut_hydro"/>
</dbReference>
<dbReference type="SUPFAM" id="SSF56281">
    <property type="entry name" value="Metallo-hydrolase/oxidoreductase"/>
    <property type="match status" value="1"/>
</dbReference>
<gene>
    <name evidence="6" type="ordered locus">TREPR_3562</name>
</gene>
<dbReference type="Pfam" id="PF00753">
    <property type="entry name" value="Lactamase_B"/>
    <property type="match status" value="1"/>
</dbReference>
<dbReference type="InterPro" id="IPR001279">
    <property type="entry name" value="Metallo-B-lactamas"/>
</dbReference>
<evidence type="ECO:0000256" key="3">
    <source>
        <dbReference type="ARBA" id="ARBA00022801"/>
    </source>
</evidence>
<dbReference type="PANTHER" id="PTHR46233:SF3">
    <property type="entry name" value="HYDROXYACYLGLUTATHIONE HYDROLASE GLOC"/>
    <property type="match status" value="1"/>
</dbReference>
<dbReference type="GO" id="GO:0016787">
    <property type="term" value="F:hydrolase activity"/>
    <property type="evidence" value="ECO:0007669"/>
    <property type="project" value="UniProtKB-KW"/>
</dbReference>
<keyword evidence="4" id="KW-0862">Zinc</keyword>
<name>F5YIB3_TREPZ</name>
<reference evidence="6 7" key="2">
    <citation type="journal article" date="2011" name="ISME J.">
        <title>RNA-seq reveals cooperative metabolic interactions between two termite-gut spirochete species in co-culture.</title>
        <authorList>
            <person name="Rosenthal A.Z."/>
            <person name="Matson E.G."/>
            <person name="Eldar A."/>
            <person name="Leadbetter J.R."/>
        </authorList>
    </citation>
    <scope>NUCLEOTIDE SEQUENCE [LARGE SCALE GENOMIC DNA]</scope>
    <source>
        <strain evidence="7">ATCC BAA-887 / DSM 12427 / ZAS-2</strain>
    </source>
</reference>
<dbReference type="Proteomes" id="UP000009223">
    <property type="component" value="Chromosome"/>
</dbReference>
<reference evidence="7" key="1">
    <citation type="submission" date="2009-12" db="EMBL/GenBank/DDBJ databases">
        <title>Complete sequence of Treponema primitia strain ZAS-2.</title>
        <authorList>
            <person name="Tetu S.G."/>
            <person name="Matson E."/>
            <person name="Ren Q."/>
            <person name="Seshadri R."/>
            <person name="Elbourne L."/>
            <person name="Hassan K.A."/>
            <person name="Durkin A."/>
            <person name="Radune D."/>
            <person name="Mohamoud Y."/>
            <person name="Shay R."/>
            <person name="Jin S."/>
            <person name="Zhang X."/>
            <person name="Lucey K."/>
            <person name="Ballor N.R."/>
            <person name="Ottesen E."/>
            <person name="Rosenthal R."/>
            <person name="Allen A."/>
            <person name="Leadbetter J.R."/>
            <person name="Paulsen I.T."/>
        </authorList>
    </citation>
    <scope>NUCLEOTIDE SEQUENCE [LARGE SCALE GENOMIC DNA]</scope>
    <source>
        <strain evidence="7">ATCC BAA-887 / DSM 12427 / ZAS-2</strain>
    </source>
</reference>